<feature type="chain" id="PRO_5006639675" evidence="1">
    <location>
        <begin position="21"/>
        <end position="361"/>
    </location>
</feature>
<feature type="signal peptide" evidence="1">
    <location>
        <begin position="1"/>
        <end position="20"/>
    </location>
</feature>
<accession>A0A0S7WVV0</accession>
<dbReference type="AlphaFoldDB" id="A0A0S7WVV0"/>
<dbReference type="InterPro" id="IPR015943">
    <property type="entry name" value="WD40/YVTN_repeat-like_dom_sf"/>
</dbReference>
<comment type="caution">
    <text evidence="2">The sequence shown here is derived from an EMBL/GenBank/DDBJ whole genome shotgun (WGS) entry which is preliminary data.</text>
</comment>
<evidence type="ECO:0000256" key="1">
    <source>
        <dbReference type="SAM" id="SignalP"/>
    </source>
</evidence>
<dbReference type="Gene3D" id="2.130.10.10">
    <property type="entry name" value="YVTN repeat-like/Quinoprotein amine dehydrogenase"/>
    <property type="match status" value="1"/>
</dbReference>
<dbReference type="STRING" id="1703770.AMJ39_01900"/>
<organism evidence="2 3">
    <name type="scientific">candidate division TA06 bacterium DG_24</name>
    <dbReference type="NCBI Taxonomy" id="1703770"/>
    <lineage>
        <taxon>Bacteria</taxon>
        <taxon>Bacteria division TA06</taxon>
    </lineage>
</organism>
<name>A0A0S7WVV0_UNCT6</name>
<evidence type="ECO:0000313" key="2">
    <source>
        <dbReference type="EMBL" id="KPJ54041.1"/>
    </source>
</evidence>
<proteinExistence type="predicted"/>
<reference evidence="2 3" key="1">
    <citation type="journal article" date="2015" name="Microbiome">
        <title>Genomic resolution of linkages in carbon, nitrogen, and sulfur cycling among widespread estuary sediment bacteria.</title>
        <authorList>
            <person name="Baker B.J."/>
            <person name="Lazar C.S."/>
            <person name="Teske A.P."/>
            <person name="Dick G.J."/>
        </authorList>
    </citation>
    <scope>NUCLEOTIDE SEQUENCE [LARGE SCALE GENOMIC DNA]</scope>
    <source>
        <strain evidence="2">DG_24</strain>
    </source>
</reference>
<dbReference type="Proteomes" id="UP000052008">
    <property type="component" value="Unassembled WGS sequence"/>
</dbReference>
<evidence type="ECO:0000313" key="3">
    <source>
        <dbReference type="Proteomes" id="UP000052008"/>
    </source>
</evidence>
<dbReference type="SUPFAM" id="SSF75011">
    <property type="entry name" value="3-carboxy-cis,cis-mucoante lactonizing enzyme"/>
    <property type="match status" value="1"/>
</dbReference>
<protein>
    <submittedName>
        <fullName evidence="2">Uncharacterized protein</fullName>
    </submittedName>
</protein>
<gene>
    <name evidence="2" type="ORF">AMJ39_01900</name>
</gene>
<dbReference type="EMBL" id="LIZS01000007">
    <property type="protein sequence ID" value="KPJ54041.1"/>
    <property type="molecule type" value="Genomic_DNA"/>
</dbReference>
<keyword evidence="1" id="KW-0732">Signal</keyword>
<sequence length="361" mass="40677">MWRTLPILLAFAVIAVAAVATEMDGVGVTVPDQGVRHLTDDPIHSIPIPSGGLSIVWVCQGDQNDATLFICSMYEIYEVDPATGTVLNQFPSAEGIHGLAWDGRYLIQNGYNTGTMWFSDKHTGQVYYSQPSPGGYGIAWGKWDNPWDDQWLWVTDFQDQMMYQTDYYTGGSVVSFPVVGGIGAAWDGSHFWDSKWTTAELNRYDPNTGVLLNTISAPQGNPRDICWDGHYLWTVHQESIAWQIDVWLNAGLYPVTQYLNPRYVLTHRGEWFTINATIKNHTDMVMSRDIWLEAQRVGTTFTKMVEGPVHVNLPPGAYISVFRNLHVPNAAPIDLWNLYIRCGEQYPVWDQQDGILVEIAP</sequence>